<dbReference type="CDD" id="cd01309">
    <property type="entry name" value="Met_dep_hydrolase_C"/>
    <property type="match status" value="1"/>
</dbReference>
<feature type="compositionally biased region" description="Basic and acidic residues" evidence="1">
    <location>
        <begin position="276"/>
        <end position="294"/>
    </location>
</feature>
<feature type="region of interest" description="Disordered" evidence="1">
    <location>
        <begin position="23"/>
        <end position="44"/>
    </location>
</feature>
<dbReference type="InterPro" id="IPR051781">
    <property type="entry name" value="Metallo-dep_Hydrolase"/>
</dbReference>
<dbReference type="Pfam" id="PF01979">
    <property type="entry name" value="Amidohydro_1"/>
    <property type="match status" value="1"/>
</dbReference>
<accession>A0A2S9XSK6</accession>
<keyword evidence="4" id="KW-1185">Reference proteome</keyword>
<evidence type="ECO:0000313" key="4">
    <source>
        <dbReference type="Proteomes" id="UP000237968"/>
    </source>
</evidence>
<evidence type="ECO:0000256" key="1">
    <source>
        <dbReference type="SAM" id="MobiDB-lite"/>
    </source>
</evidence>
<reference evidence="3 4" key="1">
    <citation type="submission" date="2018-03" db="EMBL/GenBank/DDBJ databases">
        <title>Draft Genome Sequences of the Obligatory Marine Myxobacteria Enhygromyxa salina SWB005.</title>
        <authorList>
            <person name="Poehlein A."/>
            <person name="Moghaddam J.A."/>
            <person name="Harms H."/>
            <person name="Alanjari M."/>
            <person name="Koenig G.M."/>
            <person name="Daniel R."/>
            <person name="Schaeberle T.F."/>
        </authorList>
    </citation>
    <scope>NUCLEOTIDE SEQUENCE [LARGE SCALE GENOMIC DNA]</scope>
    <source>
        <strain evidence="3 4">SWB005</strain>
    </source>
</reference>
<feature type="compositionally biased region" description="Basic and acidic residues" evidence="1">
    <location>
        <begin position="258"/>
        <end position="267"/>
    </location>
</feature>
<organism evidence="3 4">
    <name type="scientific">Enhygromyxa salina</name>
    <dbReference type="NCBI Taxonomy" id="215803"/>
    <lineage>
        <taxon>Bacteria</taxon>
        <taxon>Pseudomonadati</taxon>
        <taxon>Myxococcota</taxon>
        <taxon>Polyangia</taxon>
        <taxon>Nannocystales</taxon>
        <taxon>Nannocystaceae</taxon>
        <taxon>Enhygromyxa</taxon>
    </lineage>
</organism>
<gene>
    <name evidence="3" type="ORF">ENSA5_37140</name>
</gene>
<comment type="caution">
    <text evidence="3">The sequence shown here is derived from an EMBL/GenBank/DDBJ whole genome shotgun (WGS) entry which is preliminary data.</text>
</comment>
<dbReference type="SUPFAM" id="SSF51556">
    <property type="entry name" value="Metallo-dependent hydrolases"/>
    <property type="match status" value="1"/>
</dbReference>
<dbReference type="InterPro" id="IPR032466">
    <property type="entry name" value="Metal_Hydrolase"/>
</dbReference>
<protein>
    <recommendedName>
        <fullName evidence="2">Amidohydrolase-related domain-containing protein</fullName>
    </recommendedName>
</protein>
<evidence type="ECO:0000313" key="3">
    <source>
        <dbReference type="EMBL" id="PRP95845.1"/>
    </source>
</evidence>
<feature type="region of interest" description="Disordered" evidence="1">
    <location>
        <begin position="258"/>
        <end position="294"/>
    </location>
</feature>
<proteinExistence type="predicted"/>
<dbReference type="Proteomes" id="UP000237968">
    <property type="component" value="Unassembled WGS sequence"/>
</dbReference>
<feature type="domain" description="Amidohydrolase-related" evidence="2">
    <location>
        <begin position="374"/>
        <end position="475"/>
    </location>
</feature>
<dbReference type="Gene3D" id="3.20.20.140">
    <property type="entry name" value="Metal-dependent hydrolases"/>
    <property type="match status" value="1"/>
</dbReference>
<dbReference type="EMBL" id="PVNK01000166">
    <property type="protein sequence ID" value="PRP95845.1"/>
    <property type="molecule type" value="Genomic_DNA"/>
</dbReference>
<dbReference type="PANTHER" id="PTHR43135">
    <property type="entry name" value="ALPHA-D-RIBOSE 1-METHYLPHOSPHONATE 5-TRIPHOSPHATE DIPHOSPHATASE"/>
    <property type="match status" value="1"/>
</dbReference>
<dbReference type="AlphaFoldDB" id="A0A2S9XSK6"/>
<dbReference type="OrthoDB" id="9796020at2"/>
<dbReference type="PANTHER" id="PTHR43135:SF3">
    <property type="entry name" value="ALPHA-D-RIBOSE 1-METHYLPHOSPHONATE 5-TRIPHOSPHATE DIPHOSPHATASE"/>
    <property type="match status" value="1"/>
</dbReference>
<evidence type="ECO:0000259" key="2">
    <source>
        <dbReference type="Pfam" id="PF01979"/>
    </source>
</evidence>
<name>A0A2S9XSK6_9BACT</name>
<dbReference type="GO" id="GO:0016810">
    <property type="term" value="F:hydrolase activity, acting on carbon-nitrogen (but not peptide) bonds"/>
    <property type="evidence" value="ECO:0007669"/>
    <property type="project" value="InterPro"/>
</dbReference>
<dbReference type="SUPFAM" id="SSF51338">
    <property type="entry name" value="Composite domain of metallo-dependent hydrolases"/>
    <property type="match status" value="1"/>
</dbReference>
<dbReference type="InterPro" id="IPR011059">
    <property type="entry name" value="Metal-dep_hydrolase_composite"/>
</dbReference>
<dbReference type="Gene3D" id="2.30.40.10">
    <property type="entry name" value="Urease, subunit C, domain 1"/>
    <property type="match status" value="1"/>
</dbReference>
<sequence length="502" mass="53899">MALRAMLPALALALGLGLGCDKPSETTAPEDASKTDAAGDPDDEIDEDASVVMLRAGTVMTATGTSYSPGAVLLVGDEIAAVGAPDEVEVPAGTDGATVVELGDYVITPGIIDTHSHMGVYASPGLEAHGDGNEMTGPVTPYVRAEDGFWPQDPQLGHALAGGITSAQILPGSANLIGGRSFTIKLRPGARSAEDLRFDGAPAGLKMACGENPKRVYGDKGGPVTRMGNVAGYRKAFEEALDYQRKWASYERKLARWETREDREQASKSKSKSKRGHEGDHSDEKERPEPPSRDFGLETLVRVLDGEILVHMHCYRADEMSLMLELAQSYGFSIRSFHHAVEAYKIADRLAANDTAASVWADWWGFKVEAYDGVRENAALVTKAGARAIIHSDSASGIQRLNQEAAKALFAGRKAGIEISDEQALAWLTLNPAWALGIDARTGSLEPGKAADLVVWNTTPFSVYAKAMLVFIDGELVYERTLDNRPQSDFDLGLRDELRSAP</sequence>
<dbReference type="PROSITE" id="PS51257">
    <property type="entry name" value="PROKAR_LIPOPROTEIN"/>
    <property type="match status" value="1"/>
</dbReference>
<dbReference type="InterPro" id="IPR006680">
    <property type="entry name" value="Amidohydro-rel"/>
</dbReference>